<keyword evidence="2" id="KW-1185">Reference proteome</keyword>
<organism evidence="1 2">
    <name type="scientific">Yoonia rhodophyticola</name>
    <dbReference type="NCBI Taxonomy" id="3137370"/>
    <lineage>
        <taxon>Bacteria</taxon>
        <taxon>Pseudomonadati</taxon>
        <taxon>Pseudomonadota</taxon>
        <taxon>Alphaproteobacteria</taxon>
        <taxon>Rhodobacterales</taxon>
        <taxon>Paracoccaceae</taxon>
        <taxon>Yoonia</taxon>
    </lineage>
</organism>
<dbReference type="KEGG" id="yrh:AABB31_20675"/>
<dbReference type="Proteomes" id="UP001470809">
    <property type="component" value="Chromosome"/>
</dbReference>
<protein>
    <submittedName>
        <fullName evidence="1">Uncharacterized protein</fullName>
    </submittedName>
</protein>
<dbReference type="AlphaFoldDB" id="A0AAN0M9T6"/>
<reference evidence="2" key="1">
    <citation type="submission" date="2024-04" db="EMBL/GenBank/DDBJ databases">
        <title>Phylogenomic analyses of a clade within the roseobacter group suggest taxonomic reassignments of species of the genera Aestuariivita, Citreicella, Loktanella, Nautella, Pelagibaca, Ruegeria, Thalassobius, Thiobacimonas and Tropicibacter, and the proposal o.</title>
        <authorList>
            <person name="Jeon C.O."/>
        </authorList>
    </citation>
    <scope>NUCLEOTIDE SEQUENCE [LARGE SCALE GENOMIC DNA]</scope>
    <source>
        <strain evidence="2">SS1-5</strain>
    </source>
</reference>
<proteinExistence type="predicted"/>
<gene>
    <name evidence="1" type="ORF">AABB31_20675</name>
</gene>
<dbReference type="EMBL" id="CP151767">
    <property type="protein sequence ID" value="WZU67330.1"/>
    <property type="molecule type" value="Genomic_DNA"/>
</dbReference>
<accession>A0AAN0M9T6</accession>
<reference evidence="1 2" key="2">
    <citation type="submission" date="2024-08" db="EMBL/GenBank/DDBJ databases">
        <title>Phylogenomic analyses of a clade within the roseobacter group suggest taxonomic reassignments of species of the genera Aestuariivita, Citreicella, Loktanella, Nautella, Pelagibaca, Ruegeria, Thalassobius, Thiobacimonas and Tropicibacter, and the proposal o.</title>
        <authorList>
            <person name="Jeon C.O."/>
        </authorList>
    </citation>
    <scope>NUCLEOTIDE SEQUENCE [LARGE SCALE GENOMIC DNA]</scope>
    <source>
        <strain evidence="1 2">SS1-5</strain>
    </source>
</reference>
<evidence type="ECO:0000313" key="2">
    <source>
        <dbReference type="Proteomes" id="UP001470809"/>
    </source>
</evidence>
<sequence length="71" mass="7576">MGHEWIIDVLADLKSFAKKNDLPLLAAQLDDTALIASAEISTIFERTSPMKRGDCAGTGTIFNSPGAGRRA</sequence>
<name>A0AAN0M9T6_9RHOB</name>
<evidence type="ECO:0000313" key="1">
    <source>
        <dbReference type="EMBL" id="WZU67330.1"/>
    </source>
</evidence>
<dbReference type="RefSeq" id="WP_342076641.1">
    <property type="nucleotide sequence ID" value="NZ_CP151767.2"/>
</dbReference>